<dbReference type="InterPro" id="IPR004843">
    <property type="entry name" value="Calcineurin-like_PHP"/>
</dbReference>
<dbReference type="Gene3D" id="3.60.21.10">
    <property type="match status" value="1"/>
</dbReference>
<dbReference type="EC" id="3.6.1.41" evidence="3"/>
<dbReference type="Pfam" id="PF00149">
    <property type="entry name" value="Metallophos"/>
    <property type="match status" value="1"/>
</dbReference>
<dbReference type="RefSeq" id="WP_253619198.1">
    <property type="nucleotide sequence ID" value="NZ_JAMZDE010000006.1"/>
</dbReference>
<evidence type="ECO:0000256" key="6">
    <source>
        <dbReference type="ARBA" id="ARBA00032248"/>
    </source>
</evidence>
<protein>
    <recommendedName>
        <fullName evidence="3">bis(5'-nucleosyl)-tetraphosphatase (symmetrical)</fullName>
        <ecNumber evidence="3">3.6.1.41</ecNumber>
    </recommendedName>
    <alternativeName>
        <fullName evidence="6">Ap4A hydrolase</fullName>
    </alternativeName>
    <alternativeName>
        <fullName evidence="5">Diadenosine 5',5'''-P1,P4-tetraphosphate pyrophosphohydrolase</fullName>
    </alternativeName>
    <alternativeName>
        <fullName evidence="7">Diadenosine tetraphosphatase</fullName>
    </alternativeName>
</protein>
<comment type="similarity">
    <text evidence="2">Belongs to the Ap4A hydrolase family.</text>
</comment>
<dbReference type="AlphaFoldDB" id="A0A9X2JT29"/>
<feature type="domain" description="Calcineurin-like phosphoesterase" evidence="9">
    <location>
        <begin position="4"/>
        <end position="154"/>
    </location>
</feature>
<dbReference type="NCBIfam" id="NF001204">
    <property type="entry name" value="PRK00166.1"/>
    <property type="match status" value="1"/>
</dbReference>
<evidence type="ECO:0000256" key="5">
    <source>
        <dbReference type="ARBA" id="ARBA00031248"/>
    </source>
</evidence>
<sequence>MSNYVVGDIQGCFRELEALLTQVSFNPANDSLWCVGDIVARGPSSRDALRFFYENSNSVHSVLGNHDLNLMAVLLGYRQPNPKDKLNTLLEDSDRYDWLEWLRHQPLMHQLEEHKTVIAHAGIYPWWTLKQAGQYAQEVTKVLTGNEFENFMQQLFGNSPEKWDSSLQGFDRYRFIVNAFTRMRYCNPEGELDFSQKDNPYERSSQDSYKPWFNFWSESENRVLFGHWAALMGETRRQDVIALDTGCVWGQYMTLYSVENKTFFHEPALTGK</sequence>
<dbReference type="PANTHER" id="PTHR40942:SF4">
    <property type="entry name" value="CYTOCHROME C5"/>
    <property type="match status" value="1"/>
</dbReference>
<keyword evidence="11" id="KW-1185">Reference proteome</keyword>
<proteinExistence type="inferred from homology"/>
<gene>
    <name evidence="10" type="ORF">NJR55_07405</name>
</gene>
<evidence type="ECO:0000256" key="8">
    <source>
        <dbReference type="ARBA" id="ARBA00049417"/>
    </source>
</evidence>
<dbReference type="SUPFAM" id="SSF56300">
    <property type="entry name" value="Metallo-dependent phosphatases"/>
    <property type="match status" value="1"/>
</dbReference>
<evidence type="ECO:0000256" key="1">
    <source>
        <dbReference type="ARBA" id="ARBA00003413"/>
    </source>
</evidence>
<evidence type="ECO:0000313" key="10">
    <source>
        <dbReference type="EMBL" id="MCP1339420.1"/>
    </source>
</evidence>
<name>A0A9X2JT29_9GAMM</name>
<reference evidence="10" key="1">
    <citation type="submission" date="2022-06" db="EMBL/GenBank/DDBJ databases">
        <title>Idiomarina rhizosphaerae M1R2S28.</title>
        <authorList>
            <person name="Sun J.-Q."/>
            <person name="Li L.-F."/>
        </authorList>
    </citation>
    <scope>NUCLEOTIDE SEQUENCE</scope>
    <source>
        <strain evidence="10">M1R2S28</strain>
    </source>
</reference>
<dbReference type="InterPro" id="IPR029052">
    <property type="entry name" value="Metallo-depent_PP-like"/>
</dbReference>
<comment type="catalytic activity">
    <reaction evidence="8">
        <text>P(1),P(4)-bis(5'-adenosyl) tetraphosphate + H2O = 2 ADP + 2 H(+)</text>
        <dbReference type="Rhea" id="RHEA:24252"/>
        <dbReference type="ChEBI" id="CHEBI:15377"/>
        <dbReference type="ChEBI" id="CHEBI:15378"/>
        <dbReference type="ChEBI" id="CHEBI:58141"/>
        <dbReference type="ChEBI" id="CHEBI:456216"/>
        <dbReference type="EC" id="3.6.1.41"/>
    </reaction>
</comment>
<evidence type="ECO:0000259" key="9">
    <source>
        <dbReference type="Pfam" id="PF00149"/>
    </source>
</evidence>
<dbReference type="EMBL" id="JAMZDE010000006">
    <property type="protein sequence ID" value="MCP1339420.1"/>
    <property type="molecule type" value="Genomic_DNA"/>
</dbReference>
<evidence type="ECO:0000256" key="3">
    <source>
        <dbReference type="ARBA" id="ARBA00012506"/>
    </source>
</evidence>
<evidence type="ECO:0000313" key="11">
    <source>
        <dbReference type="Proteomes" id="UP001139474"/>
    </source>
</evidence>
<dbReference type="CDD" id="cd07422">
    <property type="entry name" value="MPP_ApaH"/>
    <property type="match status" value="1"/>
</dbReference>
<dbReference type="PIRSF" id="PIRSF000903">
    <property type="entry name" value="B5n-ttraPtase_sm"/>
    <property type="match status" value="1"/>
</dbReference>
<dbReference type="PANTHER" id="PTHR40942">
    <property type="match status" value="1"/>
</dbReference>
<comment type="caution">
    <text evidence="10">The sequence shown here is derived from an EMBL/GenBank/DDBJ whole genome shotgun (WGS) entry which is preliminary data.</text>
</comment>
<evidence type="ECO:0000256" key="2">
    <source>
        <dbReference type="ARBA" id="ARBA00005419"/>
    </source>
</evidence>
<dbReference type="Proteomes" id="UP001139474">
    <property type="component" value="Unassembled WGS sequence"/>
</dbReference>
<dbReference type="NCBIfam" id="TIGR00668">
    <property type="entry name" value="apaH"/>
    <property type="match status" value="1"/>
</dbReference>
<dbReference type="InterPro" id="IPR004617">
    <property type="entry name" value="ApaH"/>
</dbReference>
<dbReference type="GO" id="GO:0008803">
    <property type="term" value="F:bis(5'-nucleosyl)-tetraphosphatase (symmetrical) activity"/>
    <property type="evidence" value="ECO:0007669"/>
    <property type="project" value="UniProtKB-EC"/>
</dbReference>
<accession>A0A9X2JT29</accession>
<evidence type="ECO:0000256" key="7">
    <source>
        <dbReference type="ARBA" id="ARBA00033210"/>
    </source>
</evidence>
<evidence type="ECO:0000256" key="4">
    <source>
        <dbReference type="ARBA" id="ARBA00022801"/>
    </source>
</evidence>
<keyword evidence="4 10" id="KW-0378">Hydrolase</keyword>
<comment type="function">
    <text evidence="1">Hydrolyzes diadenosine 5',5'''-P1,P4-tetraphosphate to yield ADP.</text>
</comment>
<organism evidence="10 11">
    <name type="scientific">Idiomarina rhizosphaerae</name>
    <dbReference type="NCBI Taxonomy" id="2961572"/>
    <lineage>
        <taxon>Bacteria</taxon>
        <taxon>Pseudomonadati</taxon>
        <taxon>Pseudomonadota</taxon>
        <taxon>Gammaproteobacteria</taxon>
        <taxon>Alteromonadales</taxon>
        <taxon>Idiomarinaceae</taxon>
        <taxon>Idiomarina</taxon>
    </lineage>
</organism>